<dbReference type="Proteomes" id="UP000247620">
    <property type="component" value="Unassembled WGS sequence"/>
</dbReference>
<sequence>MEKRHPRERFTKQLIKMCRALDKAAQHDFEIDDYDKIYKGHMEALQLWVVGSYARGALTCADLDVVVNFTSKGAAPRPRVIQRKFFGSLPLLRVYEGTPETNRSGVPFPDAVLIWTNEDCDWQSRIDSIKLDPSAGRAPRDTDVIPLRVEQMYLRLGDLEKAVDLHKNGVLEWEFIPIDEAMLQPIPVKGKGTPEHQLHLHTKDLGKKTKELVPAVWRLTQEHESEPTWDSAEHEKATLICGSTLIHIGRPALPLRIFDETSYQRLILIPHLTARGPNGAWLIRRGPNHPHWPMVENRTAYYVTYKGTPAHCAHECGFSEVLVLELFKSPEDAKDSIFDAIPETLKFFEVRQATGIDLYNLMLGADVVDYEGDFLALTRAGRYLIEDEYEGCEVDFTLNSFMEIFDTTYHTPTL</sequence>
<evidence type="ECO:0000313" key="2">
    <source>
        <dbReference type="Proteomes" id="UP000247620"/>
    </source>
</evidence>
<reference evidence="1 2" key="1">
    <citation type="submission" date="2018-06" db="EMBL/GenBank/DDBJ databases">
        <title>Pseudomonas diversity within urban Lake Michigan freshwaters.</title>
        <authorList>
            <person name="Batrich M."/>
            <person name="Hatzopoulos T."/>
            <person name="Putonti C."/>
        </authorList>
    </citation>
    <scope>NUCLEOTIDE SEQUENCE [LARGE SCALE GENOMIC DNA]</scope>
    <source>
        <strain evidence="1 2">LBp-160603</strain>
    </source>
</reference>
<evidence type="ECO:0000313" key="1">
    <source>
        <dbReference type="EMBL" id="PYB76113.1"/>
    </source>
</evidence>
<dbReference type="EMBL" id="QJRO01000021">
    <property type="protein sequence ID" value="PYB76113.1"/>
    <property type="molecule type" value="Genomic_DNA"/>
</dbReference>
<comment type="caution">
    <text evidence="1">The sequence shown here is derived from an EMBL/GenBank/DDBJ whole genome shotgun (WGS) entry which is preliminary data.</text>
</comment>
<proteinExistence type="predicted"/>
<dbReference type="InterPro" id="IPR043519">
    <property type="entry name" value="NT_sf"/>
</dbReference>
<organism evidence="1 2">
    <name type="scientific">Pseudomonas soli</name>
    <dbReference type="NCBI Taxonomy" id="1306993"/>
    <lineage>
        <taxon>Bacteria</taxon>
        <taxon>Pseudomonadati</taxon>
        <taxon>Pseudomonadota</taxon>
        <taxon>Gammaproteobacteria</taxon>
        <taxon>Pseudomonadales</taxon>
        <taxon>Pseudomonadaceae</taxon>
        <taxon>Pseudomonas</taxon>
    </lineage>
</organism>
<name>A0A2V4HPY7_9PSED</name>
<dbReference type="SUPFAM" id="SSF81301">
    <property type="entry name" value="Nucleotidyltransferase"/>
    <property type="match status" value="1"/>
</dbReference>
<accession>A0A2V4HPY7</accession>
<dbReference type="RefSeq" id="WP_110703609.1">
    <property type="nucleotide sequence ID" value="NZ_QJRO01000021.1"/>
</dbReference>
<evidence type="ECO:0008006" key="3">
    <source>
        <dbReference type="Google" id="ProtNLM"/>
    </source>
</evidence>
<gene>
    <name evidence="1" type="ORF">DMX07_22205</name>
</gene>
<protein>
    <recommendedName>
        <fullName evidence="3">Nucleotidyltransferase</fullName>
    </recommendedName>
</protein>
<dbReference type="AlphaFoldDB" id="A0A2V4HPY7"/>